<organism evidence="3 4">
    <name type="scientific">Bifidobacterium [indicum] DSM 20214 = LMG 11587</name>
    <dbReference type="NCBI Taxonomy" id="1341694"/>
    <lineage>
        <taxon>Bacteria</taxon>
        <taxon>Bacillati</taxon>
        <taxon>Actinomycetota</taxon>
        <taxon>Actinomycetes</taxon>
        <taxon>Bifidobacteriales</taxon>
        <taxon>Bifidobacteriaceae</taxon>
        <taxon>Bifidobacterium</taxon>
    </lineage>
</organism>
<dbReference type="EMBL" id="CP006018">
    <property type="protein sequence ID" value="AIC91382.1"/>
    <property type="molecule type" value="Genomic_DNA"/>
</dbReference>
<dbReference type="AlphaFoldDB" id="A0A087VSP6"/>
<evidence type="ECO:0000313" key="4">
    <source>
        <dbReference type="Proteomes" id="UP000028569"/>
    </source>
</evidence>
<reference evidence="3 4" key="1">
    <citation type="journal article" date="2014" name="Appl. Environ. Microbiol.">
        <title>Genomic encyclopedia of type strains of the genus Bifidobacterium.</title>
        <authorList>
            <person name="Milani C."/>
            <person name="Lugli G.A."/>
            <person name="Duranti S."/>
            <person name="Turroni F."/>
            <person name="Bottacini F."/>
            <person name="Mangifesta M."/>
            <person name="Sanchez B."/>
            <person name="Viappiani A."/>
            <person name="Mancabelli L."/>
            <person name="Taminiau B."/>
            <person name="Delcenserie V."/>
            <person name="Barrangou R."/>
            <person name="Margolles A."/>
            <person name="van Sinderen D."/>
            <person name="Ventura M."/>
        </authorList>
    </citation>
    <scope>NUCLEOTIDE SEQUENCE [LARGE SCALE GENOMIC DNA]</scope>
    <source>
        <strain evidence="3 4">LMG 11587</strain>
    </source>
</reference>
<dbReference type="RefSeq" id="WP_148301943.1">
    <property type="nucleotide sequence ID" value="NZ_CP006018.1"/>
</dbReference>
<gene>
    <name evidence="3" type="ORF">BINDI_0096</name>
</gene>
<feature type="transmembrane region" description="Helical" evidence="2">
    <location>
        <begin position="123"/>
        <end position="147"/>
    </location>
</feature>
<feature type="region of interest" description="Disordered" evidence="1">
    <location>
        <begin position="1"/>
        <end position="78"/>
    </location>
</feature>
<dbReference type="Proteomes" id="UP000028569">
    <property type="component" value="Chromosome"/>
</dbReference>
<proteinExistence type="predicted"/>
<dbReference type="HOGENOM" id="CLU_978830_0_0_11"/>
<evidence type="ECO:0000256" key="2">
    <source>
        <dbReference type="SAM" id="Phobius"/>
    </source>
</evidence>
<keyword evidence="2" id="KW-0812">Transmembrane</keyword>
<keyword evidence="2" id="KW-1133">Transmembrane helix</keyword>
<accession>A0A087VSP6</accession>
<protein>
    <submittedName>
        <fullName evidence="3">Uncharacterized protein</fullName>
    </submittedName>
</protein>
<sequence length="284" mass="30348">MGEDSHNFDNQGYGSQNPADSDAPTYPATGAGQYGYGQESSAPMAGEAYGQPAYGADPVQYPPQGDPQFNGQPQAAPKDDSYSGMAITALVLAFLLPLVGLILAIVSLVKFNKGDRRKGKGKGMSIAALVISIIMMIGSNILVYNVMNKTMDQVSHSISQSVGGSSTGKYKNMQDWIDRSPDVQEFYSTMGGQLKQQNVTATLKADGDEKLVIDLSMELPEGQEIDSDAADQILDQPALNTNMTQLAKELKKEGFKHPTVEVVVHTADNSFSASQVNDENGKVS</sequence>
<keyword evidence="2" id="KW-0472">Membrane</keyword>
<dbReference type="KEGG" id="bii:BINDI_0096"/>
<evidence type="ECO:0000256" key="1">
    <source>
        <dbReference type="SAM" id="MobiDB-lite"/>
    </source>
</evidence>
<evidence type="ECO:0000313" key="3">
    <source>
        <dbReference type="EMBL" id="AIC91382.1"/>
    </source>
</evidence>
<feature type="transmembrane region" description="Helical" evidence="2">
    <location>
        <begin position="86"/>
        <end position="111"/>
    </location>
</feature>
<name>A0A087VSP6_9BIFI</name>
<feature type="compositionally biased region" description="Polar residues" evidence="1">
    <location>
        <begin position="8"/>
        <end position="19"/>
    </location>
</feature>
<keyword evidence="4" id="KW-1185">Reference proteome</keyword>